<dbReference type="InterPro" id="IPR013083">
    <property type="entry name" value="Znf_RING/FYVE/PHD"/>
</dbReference>
<dbReference type="PANTHER" id="PTHR48442:SF1">
    <property type="entry name" value="SET DOMAIN-CONTAINING PROTEIN"/>
    <property type="match status" value="1"/>
</dbReference>
<feature type="domain" description="PHD-type" evidence="5">
    <location>
        <begin position="70"/>
        <end position="117"/>
    </location>
</feature>
<proteinExistence type="predicted"/>
<dbReference type="SMART" id="SM00249">
    <property type="entry name" value="PHD"/>
    <property type="match status" value="1"/>
</dbReference>
<evidence type="ECO:0000313" key="7">
    <source>
        <dbReference type="Proteomes" id="UP001497444"/>
    </source>
</evidence>
<evidence type="ECO:0000256" key="4">
    <source>
        <dbReference type="PROSITE-ProRule" id="PRU00146"/>
    </source>
</evidence>
<gene>
    <name evidence="6" type="ORF">CSSPJE1EN1_LOCUS2059</name>
</gene>
<name>A0ABP0VQ72_9BRYO</name>
<dbReference type="PROSITE" id="PS50016">
    <property type="entry name" value="ZF_PHD_2"/>
    <property type="match status" value="1"/>
</dbReference>
<keyword evidence="1" id="KW-0479">Metal-binding</keyword>
<sequence length="216" mass="24246">MERGWGGNGHKPTKEEREASFVCYTRGKCRALRNPQQQELFCISFSSDLLLLSIALASAAHAAAAASGGRLLSHFCDNEQEMLLCDGCDKGFHMFCLCPVLVTLPLGDWFCPLCSPAALVCEFPKVQKKINDFFRILKPFQITPGNAPFTHTWHDVRKRHRQSGGSLCRQKKSRRLLPYTLCFDPHWRLEQMASLATALTSVGVVFTDKLLYSLAH</sequence>
<dbReference type="InterPro" id="IPR053114">
    <property type="entry name" value="ATXR5/ATXR6"/>
</dbReference>
<evidence type="ECO:0000256" key="1">
    <source>
        <dbReference type="ARBA" id="ARBA00022723"/>
    </source>
</evidence>
<dbReference type="EMBL" id="OZ020105">
    <property type="protein sequence ID" value="CAK9256581.1"/>
    <property type="molecule type" value="Genomic_DNA"/>
</dbReference>
<evidence type="ECO:0000256" key="2">
    <source>
        <dbReference type="ARBA" id="ARBA00022771"/>
    </source>
</evidence>
<evidence type="ECO:0000259" key="5">
    <source>
        <dbReference type="PROSITE" id="PS50016"/>
    </source>
</evidence>
<dbReference type="SUPFAM" id="SSF57903">
    <property type="entry name" value="FYVE/PHD zinc finger"/>
    <property type="match status" value="1"/>
</dbReference>
<organism evidence="6 7">
    <name type="scientific">Sphagnum jensenii</name>
    <dbReference type="NCBI Taxonomy" id="128206"/>
    <lineage>
        <taxon>Eukaryota</taxon>
        <taxon>Viridiplantae</taxon>
        <taxon>Streptophyta</taxon>
        <taxon>Embryophyta</taxon>
        <taxon>Bryophyta</taxon>
        <taxon>Sphagnophytina</taxon>
        <taxon>Sphagnopsida</taxon>
        <taxon>Sphagnales</taxon>
        <taxon>Sphagnaceae</taxon>
        <taxon>Sphagnum</taxon>
    </lineage>
</organism>
<keyword evidence="7" id="KW-1185">Reference proteome</keyword>
<reference evidence="6" key="1">
    <citation type="submission" date="2024-02" db="EMBL/GenBank/DDBJ databases">
        <authorList>
            <consortium name="ELIXIR-Norway"/>
            <consortium name="Elixir Norway"/>
        </authorList>
    </citation>
    <scope>NUCLEOTIDE SEQUENCE</scope>
</reference>
<dbReference type="PANTHER" id="PTHR48442">
    <property type="entry name" value="SET DOMAIN-CONTAINING PROTEIN"/>
    <property type="match status" value="1"/>
</dbReference>
<keyword evidence="3" id="KW-0862">Zinc</keyword>
<dbReference type="Pfam" id="PF00628">
    <property type="entry name" value="PHD"/>
    <property type="match status" value="1"/>
</dbReference>
<evidence type="ECO:0000313" key="6">
    <source>
        <dbReference type="EMBL" id="CAK9256581.1"/>
    </source>
</evidence>
<evidence type="ECO:0000256" key="3">
    <source>
        <dbReference type="ARBA" id="ARBA00022833"/>
    </source>
</evidence>
<dbReference type="InterPro" id="IPR011011">
    <property type="entry name" value="Znf_FYVE_PHD"/>
</dbReference>
<dbReference type="Proteomes" id="UP001497444">
    <property type="component" value="Chromosome 10"/>
</dbReference>
<accession>A0ABP0VQ72</accession>
<dbReference type="InterPro" id="IPR001965">
    <property type="entry name" value="Znf_PHD"/>
</dbReference>
<keyword evidence="2 4" id="KW-0863">Zinc-finger</keyword>
<dbReference type="InterPro" id="IPR019787">
    <property type="entry name" value="Znf_PHD-finger"/>
</dbReference>
<dbReference type="Gene3D" id="3.30.40.10">
    <property type="entry name" value="Zinc/RING finger domain, C3HC4 (zinc finger)"/>
    <property type="match status" value="1"/>
</dbReference>
<protein>
    <recommendedName>
        <fullName evidence="5">PHD-type domain-containing protein</fullName>
    </recommendedName>
</protein>